<proteinExistence type="predicted"/>
<dbReference type="SUPFAM" id="SSF117892">
    <property type="entry name" value="Band 7/SPFH domain"/>
    <property type="match status" value="1"/>
</dbReference>
<dbReference type="PANTHER" id="PTHR43327">
    <property type="entry name" value="STOMATIN-LIKE PROTEIN 2, MITOCHONDRIAL"/>
    <property type="match status" value="1"/>
</dbReference>
<name>A0A7S3JV49_9STRA</name>
<dbReference type="InterPro" id="IPR001107">
    <property type="entry name" value="Band_7"/>
</dbReference>
<reference evidence="2" key="1">
    <citation type="submission" date="2021-01" db="EMBL/GenBank/DDBJ databases">
        <authorList>
            <person name="Corre E."/>
            <person name="Pelletier E."/>
            <person name="Niang G."/>
            <person name="Scheremetjew M."/>
            <person name="Finn R."/>
            <person name="Kale V."/>
            <person name="Holt S."/>
            <person name="Cochrane G."/>
            <person name="Meng A."/>
            <person name="Brown T."/>
            <person name="Cohen L."/>
        </authorList>
    </citation>
    <scope>NUCLEOTIDE SEQUENCE</scope>
    <source>
        <strain evidence="2">CCMP1510</strain>
    </source>
</reference>
<sequence length="426" mass="47101">MALRMNELESTRTRLVQRRSTLAKANAVFTDTGPDGREVCLVVVADQSATSCCCCPCVCMTSVPSGPYILRQEFGAYRGEMSPGMHLCLPSWKGVSYMVTKQLITFNALSQNCPTRDNVYVNINISVNFRIGPDIERVSSFVFQMGAEKLDAYLALTLEEGMRTLVYGVNHDKVNDLRSEFAAEMLRTLTSKASRFGVTIINVKVTDVSLPKDLQDRLEKTTAFRTKITEEQKNHEHALYQLTNSSEQQFAEIEQSFKIKNAQLSAQAERYEIEMDEKIAAAISDRTVQLEKARGAKQVALVNAKGEIAVAEYEGRAAKQDTVESMRIRCDSSVRSEQVNATNQTAAAAAEKDSANLLAQARITEAQAEGLVAEQSQTKILFEDRMVLAQLDAQVAERGRKILGGQDGAEILSSLVSVRSELMQRA</sequence>
<gene>
    <name evidence="2" type="ORF">ALAG00032_LOCUS4604</name>
</gene>
<dbReference type="AlphaFoldDB" id="A0A7S3JV49"/>
<accession>A0A7S3JV49</accession>
<protein>
    <recommendedName>
        <fullName evidence="1">Band 7 domain-containing protein</fullName>
    </recommendedName>
</protein>
<evidence type="ECO:0000259" key="1">
    <source>
        <dbReference type="SMART" id="SM00244"/>
    </source>
</evidence>
<evidence type="ECO:0000313" key="2">
    <source>
        <dbReference type="EMBL" id="CAE0363863.1"/>
    </source>
</evidence>
<dbReference type="PANTHER" id="PTHR43327:SF8">
    <property type="entry name" value="BAND 7 DOMAIN-CONTAINING PROTEIN"/>
    <property type="match status" value="1"/>
</dbReference>
<dbReference type="Gene3D" id="3.30.479.30">
    <property type="entry name" value="Band 7 domain"/>
    <property type="match status" value="1"/>
</dbReference>
<dbReference type="SMART" id="SM00244">
    <property type="entry name" value="PHB"/>
    <property type="match status" value="1"/>
</dbReference>
<feature type="domain" description="Band 7" evidence="1">
    <location>
        <begin position="58"/>
        <end position="222"/>
    </location>
</feature>
<organism evidence="2">
    <name type="scientific">Aureoumbra lagunensis</name>
    <dbReference type="NCBI Taxonomy" id="44058"/>
    <lineage>
        <taxon>Eukaryota</taxon>
        <taxon>Sar</taxon>
        <taxon>Stramenopiles</taxon>
        <taxon>Ochrophyta</taxon>
        <taxon>Pelagophyceae</taxon>
        <taxon>Pelagomonadales</taxon>
        <taxon>Aureoumbra</taxon>
    </lineage>
</organism>
<dbReference type="InterPro" id="IPR036013">
    <property type="entry name" value="Band_7/SPFH_dom_sf"/>
</dbReference>
<dbReference type="EMBL" id="HBIJ01006537">
    <property type="protein sequence ID" value="CAE0363863.1"/>
    <property type="molecule type" value="Transcribed_RNA"/>
</dbReference>
<dbReference type="Pfam" id="PF01145">
    <property type="entry name" value="Band_7"/>
    <property type="match status" value="1"/>
</dbReference>
<dbReference type="InterPro" id="IPR050710">
    <property type="entry name" value="Band7/mec-2_domain"/>
</dbReference>